<sequence length="105" mass="11990">MKKNLLLTCCLGFCALSMMGNAWSFSQAHEADEWKSCWMSKEEYRELVDSIADNYAVGKINSLIQRDSVWVTSEKIDSIHSFCGKIKAMLDHVEQERREGKRPGA</sequence>
<evidence type="ECO:0000313" key="3">
    <source>
        <dbReference type="Proteomes" id="UP001141933"/>
    </source>
</evidence>
<evidence type="ECO:0000313" key="2">
    <source>
        <dbReference type="EMBL" id="MCZ8371528.1"/>
    </source>
</evidence>
<organism evidence="2 3">
    <name type="scientific">Phocaeicola acetigenes</name>
    <dbReference type="NCBI Taxonomy" id="3016083"/>
    <lineage>
        <taxon>Bacteria</taxon>
        <taxon>Pseudomonadati</taxon>
        <taxon>Bacteroidota</taxon>
        <taxon>Bacteroidia</taxon>
        <taxon>Bacteroidales</taxon>
        <taxon>Bacteroidaceae</taxon>
        <taxon>Phocaeicola</taxon>
    </lineage>
</organism>
<reference evidence="2" key="1">
    <citation type="submission" date="2022-12" db="EMBL/GenBank/DDBJ databases">
        <title>Phocaeicola acetigenes sp. nov., isolated feces from a healthy human.</title>
        <authorList>
            <person name="Do H."/>
            <person name="Ha Y.B."/>
            <person name="Kim J.-S."/>
            <person name="Suh M.K."/>
            <person name="Kim H.S."/>
            <person name="Lee J.-S."/>
        </authorList>
    </citation>
    <scope>NUCLEOTIDE SEQUENCE</scope>
    <source>
        <strain evidence="2">KGMB11183</strain>
    </source>
</reference>
<feature type="signal peptide" evidence="1">
    <location>
        <begin position="1"/>
        <end position="24"/>
    </location>
</feature>
<dbReference type="RefSeq" id="WP_178265840.1">
    <property type="nucleotide sequence ID" value="NZ_JAPZVM010000001.1"/>
</dbReference>
<evidence type="ECO:0000256" key="1">
    <source>
        <dbReference type="SAM" id="SignalP"/>
    </source>
</evidence>
<keyword evidence="3" id="KW-1185">Reference proteome</keyword>
<dbReference type="EMBL" id="JAPZVM010000001">
    <property type="protein sequence ID" value="MCZ8371528.1"/>
    <property type="molecule type" value="Genomic_DNA"/>
</dbReference>
<accession>A0ABT4PET2</accession>
<name>A0ABT4PET2_9BACT</name>
<dbReference type="Proteomes" id="UP001141933">
    <property type="component" value="Unassembled WGS sequence"/>
</dbReference>
<comment type="caution">
    <text evidence="2">The sequence shown here is derived from an EMBL/GenBank/DDBJ whole genome shotgun (WGS) entry which is preliminary data.</text>
</comment>
<feature type="chain" id="PRO_5045288691" evidence="1">
    <location>
        <begin position="25"/>
        <end position="105"/>
    </location>
</feature>
<proteinExistence type="predicted"/>
<gene>
    <name evidence="2" type="ORF">O6P32_02260</name>
</gene>
<keyword evidence="1" id="KW-0732">Signal</keyword>
<protein>
    <submittedName>
        <fullName evidence="2">Uncharacterized protein</fullName>
    </submittedName>
</protein>